<name>A0A9X3X2S8_9BACT</name>
<sequence>MNRWHALVLVLPGLSGCGGVPSDPGLFADMRVAPGSYVEGSMPEENGGPGVVAVDLGTNRVRAGQIDKPLRGSLAPEATSVALGLAGDTGYWIVPAGLPDVQSPAFPTFDISLSFSPDMRAGSYELLARAVDADDHFGPASRHPLKATAIAAPNGKLVVSLRWDREADLDLHVVDPHGVEIYKRNINSYELPPPGQPVDPTAWQSGAILDFDSNAGCVIDGRRIENVVWKDEPPPGHYIVRVDTFSLCGEGFANWSIDVLRSGVSLARSAGQSGPTDEAMPHDRGAGVLAVEFDLP</sequence>
<protein>
    <recommendedName>
        <fullName evidence="3">Lipoprotein</fullName>
    </recommendedName>
</protein>
<organism evidence="1 2">
    <name type="scientific">Polyangium jinanense</name>
    <dbReference type="NCBI Taxonomy" id="2829994"/>
    <lineage>
        <taxon>Bacteria</taxon>
        <taxon>Pseudomonadati</taxon>
        <taxon>Myxococcota</taxon>
        <taxon>Polyangia</taxon>
        <taxon>Polyangiales</taxon>
        <taxon>Polyangiaceae</taxon>
        <taxon>Polyangium</taxon>
    </lineage>
</organism>
<accession>A0A9X3X2S8</accession>
<dbReference type="AlphaFoldDB" id="A0A9X3X2S8"/>
<dbReference type="Proteomes" id="UP001151081">
    <property type="component" value="Unassembled WGS sequence"/>
</dbReference>
<dbReference type="RefSeq" id="WP_272420396.1">
    <property type="nucleotide sequence ID" value="NZ_JAGTJJ010000005.1"/>
</dbReference>
<gene>
    <name evidence="1" type="ORF">KEG57_14540</name>
</gene>
<keyword evidence="2" id="KW-1185">Reference proteome</keyword>
<evidence type="ECO:0008006" key="3">
    <source>
        <dbReference type="Google" id="ProtNLM"/>
    </source>
</evidence>
<reference evidence="1 2" key="1">
    <citation type="submission" date="2021-04" db="EMBL/GenBank/DDBJ databases">
        <title>Genome analysis of Polyangium sp.</title>
        <authorList>
            <person name="Li Y."/>
            <person name="Wang J."/>
        </authorList>
    </citation>
    <scope>NUCLEOTIDE SEQUENCE [LARGE SCALE GENOMIC DNA]</scope>
    <source>
        <strain evidence="1 2">SDU14</strain>
    </source>
</reference>
<proteinExistence type="predicted"/>
<dbReference type="EMBL" id="JAGTJJ010000005">
    <property type="protein sequence ID" value="MDC3981730.1"/>
    <property type="molecule type" value="Genomic_DNA"/>
</dbReference>
<evidence type="ECO:0000313" key="1">
    <source>
        <dbReference type="EMBL" id="MDC3981730.1"/>
    </source>
</evidence>
<comment type="caution">
    <text evidence="1">The sequence shown here is derived from an EMBL/GenBank/DDBJ whole genome shotgun (WGS) entry which is preliminary data.</text>
</comment>
<evidence type="ECO:0000313" key="2">
    <source>
        <dbReference type="Proteomes" id="UP001151081"/>
    </source>
</evidence>
<dbReference type="PROSITE" id="PS51257">
    <property type="entry name" value="PROKAR_LIPOPROTEIN"/>
    <property type="match status" value="1"/>
</dbReference>